<dbReference type="SUPFAM" id="SSF51445">
    <property type="entry name" value="(Trans)glycosidases"/>
    <property type="match status" value="1"/>
</dbReference>
<evidence type="ECO:0000256" key="1">
    <source>
        <dbReference type="ARBA" id="ARBA00022801"/>
    </source>
</evidence>
<keyword evidence="1 3" id="KW-0378">Hydrolase</keyword>
<keyword evidence="8" id="KW-1185">Reference proteome</keyword>
<evidence type="ECO:0000313" key="8">
    <source>
        <dbReference type="Proteomes" id="UP000007799"/>
    </source>
</evidence>
<dbReference type="FunCoup" id="F2UI87">
    <property type="interactions" value="125"/>
</dbReference>
<dbReference type="Pfam" id="PF00704">
    <property type="entry name" value="Glyco_hydro_18"/>
    <property type="match status" value="1"/>
</dbReference>
<dbReference type="GO" id="GO:0005576">
    <property type="term" value="C:extracellular region"/>
    <property type="evidence" value="ECO:0007669"/>
    <property type="project" value="TreeGrafter"/>
</dbReference>
<organism evidence="8">
    <name type="scientific">Salpingoeca rosetta (strain ATCC 50818 / BSB-021)</name>
    <dbReference type="NCBI Taxonomy" id="946362"/>
    <lineage>
        <taxon>Eukaryota</taxon>
        <taxon>Choanoflagellata</taxon>
        <taxon>Craspedida</taxon>
        <taxon>Salpingoecidae</taxon>
        <taxon>Salpingoeca</taxon>
    </lineage>
</organism>
<dbReference type="PROSITE" id="PS51910">
    <property type="entry name" value="GH18_2"/>
    <property type="match status" value="1"/>
</dbReference>
<evidence type="ECO:0000256" key="3">
    <source>
        <dbReference type="RuleBase" id="RU000489"/>
    </source>
</evidence>
<dbReference type="InParanoid" id="F2UI87"/>
<dbReference type="InterPro" id="IPR001223">
    <property type="entry name" value="Glyco_hydro18_cat"/>
</dbReference>
<feature type="chain" id="PRO_5003288666" evidence="5">
    <location>
        <begin position="21"/>
        <end position="528"/>
    </location>
</feature>
<dbReference type="AlphaFoldDB" id="F2UI87"/>
<evidence type="ECO:0000256" key="5">
    <source>
        <dbReference type="SAM" id="SignalP"/>
    </source>
</evidence>
<reference evidence="7" key="1">
    <citation type="submission" date="2009-08" db="EMBL/GenBank/DDBJ databases">
        <title>Annotation of Salpingoeca rosetta.</title>
        <authorList>
            <consortium name="The Broad Institute Genome Sequencing Platform"/>
            <person name="Russ C."/>
            <person name="Cuomo C."/>
            <person name="Burger G."/>
            <person name="Gray M.W."/>
            <person name="Holland P.W.H."/>
            <person name="King N."/>
            <person name="Lang F.B.F."/>
            <person name="Roger A.J."/>
            <person name="Ruiz-Trillo I."/>
            <person name="Young S.K."/>
            <person name="Zeng Q."/>
            <person name="Gargeya S."/>
            <person name="Alvarado L."/>
            <person name="Berlin A."/>
            <person name="Chapman S.B."/>
            <person name="Chen Z."/>
            <person name="Freedman E."/>
            <person name="Gellesch M."/>
            <person name="Goldberg J."/>
            <person name="Griggs A."/>
            <person name="Gujja S."/>
            <person name="Heilman E."/>
            <person name="Heiman D."/>
            <person name="Howarth C."/>
            <person name="Mehta T."/>
            <person name="Neiman D."/>
            <person name="Pearson M."/>
            <person name="Roberts A."/>
            <person name="Saif S."/>
            <person name="Shea T."/>
            <person name="Shenoy N."/>
            <person name="Sisk P."/>
            <person name="Stolte C."/>
            <person name="Sykes S."/>
            <person name="White J."/>
            <person name="Yandava C."/>
            <person name="Haas B."/>
            <person name="Nusbaum C."/>
            <person name="Birren B."/>
        </authorList>
    </citation>
    <scope>NUCLEOTIDE SEQUENCE [LARGE SCALE GENOMIC DNA]</scope>
    <source>
        <strain evidence="7">ATCC 50818</strain>
    </source>
</reference>
<dbReference type="InterPro" id="IPR001579">
    <property type="entry name" value="Glyco_hydro_18_chit_AS"/>
</dbReference>
<comment type="similarity">
    <text evidence="4">Belongs to the glycosyl hydrolase 18 family.</text>
</comment>
<sequence>MHATLLVCVILACTAWSAHAMVFGNYFANWAQYRLGNYAYTPKNLAPVADKFDYIVYAFAWMNGGCDGCKGDTVYDWIGQCQYSNGTCAMYSNGTRDAPECPMGASPCTANNFTLVSPEPADPQFYEQVVAFKNDNPDLKILLSVGGWNFPSSIFSEMVASKESRTAFIKSTQEFMDKYNFDGIDVDWEFWCSGPRSDHIKLSNKSFHNLYDVGGKCPDDGQNLLTLVTEIRSAYGKDKMITLATQADLQKMESIDIKAVSEQIDYWHLMAYDYSVSDLPEMCGDAPCFANFTAPNQPLYAVKEGQIPKHDPPFPSSFWSVNYTVQGYLDKGAPADKLVLGLTFYGHSWYIPNQSNWKRFGVPAALSHACYGPFNPTFGAWPGARARLCGLLIYSEIVALIDETDPEQNFFDPATQSDIGYIKDGSRAGEDLRNATPGYVSWNSIRSLSAITNYAKKQGIAGVFAFDASMDVFVDKSYPVVNAVYNITSGGKPGSNQCDPSKGCNVCSACCKSYIKVRSGVYGACGVL</sequence>
<dbReference type="SMART" id="SM00636">
    <property type="entry name" value="Glyco_18"/>
    <property type="match status" value="1"/>
</dbReference>
<proteinExistence type="inferred from homology"/>
<evidence type="ECO:0000256" key="2">
    <source>
        <dbReference type="ARBA" id="ARBA00023295"/>
    </source>
</evidence>
<dbReference type="GO" id="GO:0004568">
    <property type="term" value="F:chitinase activity"/>
    <property type="evidence" value="ECO:0007669"/>
    <property type="project" value="TreeGrafter"/>
</dbReference>
<feature type="signal peptide" evidence="5">
    <location>
        <begin position="1"/>
        <end position="20"/>
    </location>
</feature>
<gene>
    <name evidence="7" type="ORF">PTSG_08183</name>
</gene>
<dbReference type="OrthoDB" id="76388at2759"/>
<dbReference type="OMA" id="CFANFTA"/>
<evidence type="ECO:0000313" key="7">
    <source>
        <dbReference type="EMBL" id="EGD76836.1"/>
    </source>
</evidence>
<accession>F2UI87</accession>
<evidence type="ECO:0000259" key="6">
    <source>
        <dbReference type="PROSITE" id="PS51910"/>
    </source>
</evidence>
<dbReference type="GO" id="GO:0005975">
    <property type="term" value="P:carbohydrate metabolic process"/>
    <property type="evidence" value="ECO:0007669"/>
    <property type="project" value="InterPro"/>
</dbReference>
<dbReference type="InterPro" id="IPR050314">
    <property type="entry name" value="Glycosyl_Hydrlase_18"/>
</dbReference>
<keyword evidence="5" id="KW-0732">Signal</keyword>
<dbReference type="InterPro" id="IPR017853">
    <property type="entry name" value="GH"/>
</dbReference>
<feature type="domain" description="GH18" evidence="6">
    <location>
        <begin position="21"/>
        <end position="491"/>
    </location>
</feature>
<dbReference type="RefSeq" id="XP_004991208.1">
    <property type="nucleotide sequence ID" value="XM_004991151.1"/>
</dbReference>
<dbReference type="GO" id="GO:0006032">
    <property type="term" value="P:chitin catabolic process"/>
    <property type="evidence" value="ECO:0007669"/>
    <property type="project" value="TreeGrafter"/>
</dbReference>
<dbReference type="PANTHER" id="PTHR11177:SF317">
    <property type="entry name" value="CHITINASE 12-RELATED"/>
    <property type="match status" value="1"/>
</dbReference>
<dbReference type="PANTHER" id="PTHR11177">
    <property type="entry name" value="CHITINASE"/>
    <property type="match status" value="1"/>
</dbReference>
<dbReference type="PROSITE" id="PS01095">
    <property type="entry name" value="GH18_1"/>
    <property type="match status" value="1"/>
</dbReference>
<dbReference type="EMBL" id="GL832975">
    <property type="protein sequence ID" value="EGD76836.1"/>
    <property type="molecule type" value="Genomic_DNA"/>
</dbReference>
<dbReference type="Proteomes" id="UP000007799">
    <property type="component" value="Unassembled WGS sequence"/>
</dbReference>
<dbReference type="GO" id="GO:0008061">
    <property type="term" value="F:chitin binding"/>
    <property type="evidence" value="ECO:0007669"/>
    <property type="project" value="InterPro"/>
</dbReference>
<dbReference type="KEGG" id="sre:PTSG_08183"/>
<evidence type="ECO:0000256" key="4">
    <source>
        <dbReference type="RuleBase" id="RU004453"/>
    </source>
</evidence>
<dbReference type="eggNOG" id="KOG2806">
    <property type="taxonomic scope" value="Eukaryota"/>
</dbReference>
<dbReference type="Gene3D" id="3.20.20.80">
    <property type="entry name" value="Glycosidases"/>
    <property type="match status" value="1"/>
</dbReference>
<name>F2UI87_SALR5</name>
<keyword evidence="2 3" id="KW-0326">Glycosidase</keyword>
<dbReference type="GeneID" id="16071769"/>
<dbReference type="STRING" id="946362.F2UI87"/>
<dbReference type="InterPro" id="IPR011583">
    <property type="entry name" value="Chitinase_II/V-like_cat"/>
</dbReference>
<protein>
    <submittedName>
        <fullName evidence="7">Chitinase</fullName>
    </submittedName>
</protein>